<gene>
    <name evidence="2" type="ORF">P167DRAFT_532372</name>
</gene>
<accession>A0A3N4L0L6</accession>
<dbReference type="EMBL" id="ML119109">
    <property type="protein sequence ID" value="RPB16360.1"/>
    <property type="molecule type" value="Genomic_DNA"/>
</dbReference>
<reference evidence="2 3" key="1">
    <citation type="journal article" date="2018" name="Nat. Ecol. Evol.">
        <title>Pezizomycetes genomes reveal the molecular basis of ectomycorrhizal truffle lifestyle.</title>
        <authorList>
            <person name="Murat C."/>
            <person name="Payen T."/>
            <person name="Noel B."/>
            <person name="Kuo A."/>
            <person name="Morin E."/>
            <person name="Chen J."/>
            <person name="Kohler A."/>
            <person name="Krizsan K."/>
            <person name="Balestrini R."/>
            <person name="Da Silva C."/>
            <person name="Montanini B."/>
            <person name="Hainaut M."/>
            <person name="Levati E."/>
            <person name="Barry K.W."/>
            <person name="Belfiori B."/>
            <person name="Cichocki N."/>
            <person name="Clum A."/>
            <person name="Dockter R.B."/>
            <person name="Fauchery L."/>
            <person name="Guy J."/>
            <person name="Iotti M."/>
            <person name="Le Tacon F."/>
            <person name="Lindquist E.A."/>
            <person name="Lipzen A."/>
            <person name="Malagnac F."/>
            <person name="Mello A."/>
            <person name="Molinier V."/>
            <person name="Miyauchi S."/>
            <person name="Poulain J."/>
            <person name="Riccioni C."/>
            <person name="Rubini A."/>
            <person name="Sitrit Y."/>
            <person name="Splivallo R."/>
            <person name="Traeger S."/>
            <person name="Wang M."/>
            <person name="Zifcakova L."/>
            <person name="Wipf D."/>
            <person name="Zambonelli A."/>
            <person name="Paolocci F."/>
            <person name="Nowrousian M."/>
            <person name="Ottonello S."/>
            <person name="Baldrian P."/>
            <person name="Spatafora J.W."/>
            <person name="Henrissat B."/>
            <person name="Nagy L.G."/>
            <person name="Aury J.M."/>
            <person name="Wincker P."/>
            <person name="Grigoriev I.V."/>
            <person name="Bonfante P."/>
            <person name="Martin F.M."/>
        </authorList>
    </citation>
    <scope>NUCLEOTIDE SEQUENCE [LARGE SCALE GENOMIC DNA]</scope>
    <source>
        <strain evidence="2 3">CCBAS932</strain>
    </source>
</reference>
<keyword evidence="3" id="KW-1185">Reference proteome</keyword>
<feature type="compositionally biased region" description="Basic and acidic residues" evidence="1">
    <location>
        <begin position="25"/>
        <end position="41"/>
    </location>
</feature>
<organism evidence="2 3">
    <name type="scientific">Morchella conica CCBAS932</name>
    <dbReference type="NCBI Taxonomy" id="1392247"/>
    <lineage>
        <taxon>Eukaryota</taxon>
        <taxon>Fungi</taxon>
        <taxon>Dikarya</taxon>
        <taxon>Ascomycota</taxon>
        <taxon>Pezizomycotina</taxon>
        <taxon>Pezizomycetes</taxon>
        <taxon>Pezizales</taxon>
        <taxon>Morchellaceae</taxon>
        <taxon>Morchella</taxon>
    </lineage>
</organism>
<dbReference type="AlphaFoldDB" id="A0A3N4L0L6"/>
<feature type="region of interest" description="Disordered" evidence="1">
    <location>
        <begin position="1"/>
        <end position="135"/>
    </location>
</feature>
<sequence length="135" mass="14298">MNAEEENQVSVHPIDESGNSANVKPEPDNTDIKEEKEDEKGQGPAPSPPPPSASPAGAKQERKPLKTRPVSKKVEVRKKRAASEALDQTDDTSAGGPGQSGGNEKSTRPKKRTVKTEEAESGEPGGKLNTCISRS</sequence>
<name>A0A3N4L0L6_9PEZI</name>
<dbReference type="InParanoid" id="A0A3N4L0L6"/>
<evidence type="ECO:0000256" key="1">
    <source>
        <dbReference type="SAM" id="MobiDB-lite"/>
    </source>
</evidence>
<dbReference type="Proteomes" id="UP000277580">
    <property type="component" value="Unassembled WGS sequence"/>
</dbReference>
<proteinExistence type="predicted"/>
<protein>
    <submittedName>
        <fullName evidence="2">Uncharacterized protein</fullName>
    </submittedName>
</protein>
<evidence type="ECO:0000313" key="2">
    <source>
        <dbReference type="EMBL" id="RPB16360.1"/>
    </source>
</evidence>
<evidence type="ECO:0000313" key="3">
    <source>
        <dbReference type="Proteomes" id="UP000277580"/>
    </source>
</evidence>
<feature type="compositionally biased region" description="Basic residues" evidence="1">
    <location>
        <begin position="65"/>
        <end position="80"/>
    </location>
</feature>